<organism evidence="14 15">
    <name type="scientific">Papaver atlanticum</name>
    <dbReference type="NCBI Taxonomy" id="357466"/>
    <lineage>
        <taxon>Eukaryota</taxon>
        <taxon>Viridiplantae</taxon>
        <taxon>Streptophyta</taxon>
        <taxon>Embryophyta</taxon>
        <taxon>Tracheophyta</taxon>
        <taxon>Spermatophyta</taxon>
        <taxon>Magnoliopsida</taxon>
        <taxon>Ranunculales</taxon>
        <taxon>Papaveraceae</taxon>
        <taxon>Papaveroideae</taxon>
        <taxon>Papaver</taxon>
    </lineage>
</organism>
<dbReference type="InterPro" id="IPR052035">
    <property type="entry name" value="ZnF_BED_domain_contain"/>
</dbReference>
<comment type="subcellular location">
    <subcellularLocation>
        <location evidence="1">Nucleus</location>
    </subcellularLocation>
</comment>
<dbReference type="SMART" id="SM00614">
    <property type="entry name" value="ZnF_BED"/>
    <property type="match status" value="1"/>
</dbReference>
<keyword evidence="15" id="KW-1185">Reference proteome</keyword>
<feature type="compositionally biased region" description="Polar residues" evidence="10">
    <location>
        <begin position="107"/>
        <end position="120"/>
    </location>
</feature>
<dbReference type="EMBL" id="JAJJMB010012161">
    <property type="protein sequence ID" value="KAI3885173.1"/>
    <property type="molecule type" value="Genomic_DNA"/>
</dbReference>
<dbReference type="PANTHER" id="PTHR46481:SF7">
    <property type="entry name" value="ZINC FINGER BED DOMAIN-CONTAINING PROTEIN RICESLEEPER 2-LIKE"/>
    <property type="match status" value="1"/>
</dbReference>
<evidence type="ECO:0000256" key="3">
    <source>
        <dbReference type="ARBA" id="ARBA00022723"/>
    </source>
</evidence>
<evidence type="ECO:0000259" key="12">
    <source>
        <dbReference type="Pfam" id="PF05699"/>
    </source>
</evidence>
<dbReference type="Pfam" id="PF02892">
    <property type="entry name" value="zf-BED"/>
    <property type="match status" value="1"/>
</dbReference>
<comment type="caution">
    <text evidence="14">The sequence shown here is derived from an EMBL/GenBank/DDBJ whole genome shotgun (WGS) entry which is preliminary data.</text>
</comment>
<evidence type="ECO:0000313" key="15">
    <source>
        <dbReference type="Proteomes" id="UP001202328"/>
    </source>
</evidence>
<accession>A0AAD4SAE1</accession>
<evidence type="ECO:0000256" key="4">
    <source>
        <dbReference type="ARBA" id="ARBA00022771"/>
    </source>
</evidence>
<feature type="compositionally biased region" description="Polar residues" evidence="10">
    <location>
        <begin position="670"/>
        <end position="685"/>
    </location>
</feature>
<evidence type="ECO:0000256" key="6">
    <source>
        <dbReference type="ARBA" id="ARBA00023015"/>
    </source>
</evidence>
<keyword evidence="4" id="KW-0863">Zinc-finger</keyword>
<evidence type="ECO:0000256" key="9">
    <source>
        <dbReference type="ARBA" id="ARBA00023242"/>
    </source>
</evidence>
<gene>
    <name evidence="14" type="ORF">MKW98_002565</name>
</gene>
<dbReference type="AlphaFoldDB" id="A0AAD4SAE1"/>
<keyword evidence="9" id="KW-0539">Nucleus</keyword>
<evidence type="ECO:0000256" key="10">
    <source>
        <dbReference type="SAM" id="MobiDB-lite"/>
    </source>
</evidence>
<evidence type="ECO:0008006" key="16">
    <source>
        <dbReference type="Google" id="ProtNLM"/>
    </source>
</evidence>
<feature type="domain" description="hAT-like transposase RNase-H fold" evidence="13">
    <location>
        <begin position="429"/>
        <end position="507"/>
    </location>
</feature>
<evidence type="ECO:0000256" key="1">
    <source>
        <dbReference type="ARBA" id="ARBA00004123"/>
    </source>
</evidence>
<evidence type="ECO:0000256" key="8">
    <source>
        <dbReference type="ARBA" id="ARBA00023163"/>
    </source>
</evidence>
<evidence type="ECO:0000259" key="11">
    <source>
        <dbReference type="Pfam" id="PF02892"/>
    </source>
</evidence>
<dbReference type="InterPro" id="IPR012337">
    <property type="entry name" value="RNaseH-like_sf"/>
</dbReference>
<reference evidence="14" key="1">
    <citation type="submission" date="2022-04" db="EMBL/GenBank/DDBJ databases">
        <title>A functionally conserved STORR gene fusion in Papaver species that diverged 16.8 million years ago.</title>
        <authorList>
            <person name="Catania T."/>
        </authorList>
    </citation>
    <scope>NUCLEOTIDE SEQUENCE</scope>
    <source>
        <strain evidence="14">S-188037</strain>
    </source>
</reference>
<dbReference type="GO" id="GO:0008270">
    <property type="term" value="F:zinc ion binding"/>
    <property type="evidence" value="ECO:0007669"/>
    <property type="project" value="UniProtKB-KW"/>
</dbReference>
<evidence type="ECO:0000313" key="14">
    <source>
        <dbReference type="EMBL" id="KAI3885173.1"/>
    </source>
</evidence>
<dbReference type="Pfam" id="PF05699">
    <property type="entry name" value="Dimer_Tnp_hAT"/>
    <property type="match status" value="1"/>
</dbReference>
<sequence length="691" mass="78148">MEQWPHIIDISNYILSVVLDMEPKSMMEIVAVIDPVDGGLGSSEKGNATPAAKPRKKSMTSLYLKFFETAPDGKSRSCKFCKQSYSIATATGNLGRHLNHRHPGYDTVSSSSPQPITTVSKRGPSQVKNSSTVDFDHLNWLLLRWLIGSSIPPSILEDTWLSNSFKFVNSIVKLWSVERFQTVIVEIFRSMREDVKASLEHVNSKISITLDFWTSYEQIFYMSVTGHWIDENWSLHKVLLDVSHIPYPCVSSDIYHTLVKVLKMYNIENRILSCTHDNSSNAIHACHTLQEDLDAQKSVAFCFIPCAARTLNLIIEDGLQTAKPVISKIREFVLEMNTSVEISSDFNHTTSAYQEGSWKFPVDASTRWSGNYTMLDIVRRASKSMDAVIRKREESLGSRNMLLSTKEIVAINNLHQYLEPFHKTTNNMCTSKVPTVGLVLFFMDHIVETIASCRDSRHSPDWLKNAAEDMAKKARSYNSQVHNVYTYMAAILDPRIKGELIPENLNLESYLEEARNHFLRSYSTIHFPTLANGYNPQDNEDGGSVSFAEEIARKRRRVNMTASTDELSQYLCEPPSSFTTDVLDWWKGNSSRYPRLSVMARDFLAVQPTSVSPDELFCRKGDEIDKQKYCLPHASTQPVLSIRAWIENGFKLRYRTSEVDFEKLMVSGTSTATSSAFDSGTTASDSKAKQG</sequence>
<dbReference type="Pfam" id="PF14372">
    <property type="entry name" value="hAT-like_RNase-H"/>
    <property type="match status" value="1"/>
</dbReference>
<dbReference type="GO" id="GO:0005634">
    <property type="term" value="C:nucleus"/>
    <property type="evidence" value="ECO:0007669"/>
    <property type="project" value="UniProtKB-SubCell"/>
</dbReference>
<dbReference type="InterPro" id="IPR025525">
    <property type="entry name" value="hAT-like_transposase_RNase-H"/>
</dbReference>
<keyword evidence="3" id="KW-0479">Metal-binding</keyword>
<feature type="domain" description="HAT C-terminal dimerisation" evidence="12">
    <location>
        <begin position="566"/>
        <end position="646"/>
    </location>
</feature>
<dbReference type="InterPro" id="IPR008906">
    <property type="entry name" value="HATC_C_dom"/>
</dbReference>
<name>A0AAD4SAE1_9MAGN</name>
<feature type="domain" description="BED-type" evidence="11">
    <location>
        <begin position="62"/>
        <end position="103"/>
    </location>
</feature>
<keyword evidence="6" id="KW-0805">Transcription regulation</keyword>
<dbReference type="PANTHER" id="PTHR46481">
    <property type="entry name" value="ZINC FINGER BED DOMAIN-CONTAINING PROTEIN 4"/>
    <property type="match status" value="1"/>
</dbReference>
<evidence type="ECO:0000256" key="7">
    <source>
        <dbReference type="ARBA" id="ARBA00023125"/>
    </source>
</evidence>
<evidence type="ECO:0000256" key="2">
    <source>
        <dbReference type="ARBA" id="ARBA00011738"/>
    </source>
</evidence>
<keyword evidence="5" id="KW-0862">Zinc</keyword>
<keyword evidence="8" id="KW-0804">Transcription</keyword>
<evidence type="ECO:0000256" key="5">
    <source>
        <dbReference type="ARBA" id="ARBA00022833"/>
    </source>
</evidence>
<proteinExistence type="predicted"/>
<protein>
    <recommendedName>
        <fullName evidence="16">Transposase</fullName>
    </recommendedName>
</protein>
<dbReference type="InterPro" id="IPR003656">
    <property type="entry name" value="Znf_BED"/>
</dbReference>
<feature type="region of interest" description="Disordered" evidence="10">
    <location>
        <begin position="670"/>
        <end position="691"/>
    </location>
</feature>
<dbReference type="Proteomes" id="UP001202328">
    <property type="component" value="Unassembled WGS sequence"/>
</dbReference>
<comment type="subunit">
    <text evidence="2">Homodimer.</text>
</comment>
<dbReference type="GO" id="GO:0046983">
    <property type="term" value="F:protein dimerization activity"/>
    <property type="evidence" value="ECO:0007669"/>
    <property type="project" value="InterPro"/>
</dbReference>
<keyword evidence="7" id="KW-0238">DNA-binding</keyword>
<evidence type="ECO:0000259" key="13">
    <source>
        <dbReference type="Pfam" id="PF14372"/>
    </source>
</evidence>
<dbReference type="GO" id="GO:0003677">
    <property type="term" value="F:DNA binding"/>
    <property type="evidence" value="ECO:0007669"/>
    <property type="project" value="UniProtKB-KW"/>
</dbReference>
<dbReference type="SUPFAM" id="SSF53098">
    <property type="entry name" value="Ribonuclease H-like"/>
    <property type="match status" value="1"/>
</dbReference>
<feature type="region of interest" description="Disordered" evidence="10">
    <location>
        <begin position="104"/>
        <end position="127"/>
    </location>
</feature>